<feature type="region of interest" description="Disordered" evidence="1">
    <location>
        <begin position="1"/>
        <end position="56"/>
    </location>
</feature>
<feature type="compositionally biased region" description="Basic and acidic residues" evidence="1">
    <location>
        <begin position="1"/>
        <end position="17"/>
    </location>
</feature>
<name>A0A5J4V082_9EUKA</name>
<evidence type="ECO:0000313" key="2">
    <source>
        <dbReference type="EMBL" id="KAA6375934.1"/>
    </source>
</evidence>
<evidence type="ECO:0000256" key="1">
    <source>
        <dbReference type="SAM" id="MobiDB-lite"/>
    </source>
</evidence>
<accession>A0A5J4V082</accession>
<feature type="compositionally biased region" description="Polar residues" evidence="1">
    <location>
        <begin position="45"/>
        <end position="56"/>
    </location>
</feature>
<proteinExistence type="predicted"/>
<dbReference type="AlphaFoldDB" id="A0A5J4V082"/>
<reference evidence="2 3" key="1">
    <citation type="submission" date="2019-03" db="EMBL/GenBank/DDBJ databases">
        <title>Single cell metagenomics reveals metabolic interactions within the superorganism composed of flagellate Streblomastix strix and complex community of Bacteroidetes bacteria on its surface.</title>
        <authorList>
            <person name="Treitli S.C."/>
            <person name="Kolisko M."/>
            <person name="Husnik F."/>
            <person name="Keeling P."/>
            <person name="Hampl V."/>
        </authorList>
    </citation>
    <scope>NUCLEOTIDE SEQUENCE [LARGE SCALE GENOMIC DNA]</scope>
    <source>
        <strain evidence="2">ST1C</strain>
    </source>
</reference>
<sequence>MEKNSRCEFTEQGDKNDSFQNKQNRLRKRSEKERIQGNKSRSKIVPSSPNSISSAQTIPKIRSTIESLLVQSNMVQIISLPNLLHTSTSNGLNQEKERVKHKNLEIRRRFAPPTLEQRKIARINFDKY</sequence>
<gene>
    <name evidence="2" type="ORF">EZS28_028539</name>
</gene>
<organism evidence="2 3">
    <name type="scientific">Streblomastix strix</name>
    <dbReference type="NCBI Taxonomy" id="222440"/>
    <lineage>
        <taxon>Eukaryota</taxon>
        <taxon>Metamonada</taxon>
        <taxon>Preaxostyla</taxon>
        <taxon>Oxymonadida</taxon>
        <taxon>Streblomastigidae</taxon>
        <taxon>Streblomastix</taxon>
    </lineage>
</organism>
<protein>
    <submittedName>
        <fullName evidence="2">Uncharacterized protein</fullName>
    </submittedName>
</protein>
<dbReference type="Proteomes" id="UP000324800">
    <property type="component" value="Unassembled WGS sequence"/>
</dbReference>
<evidence type="ECO:0000313" key="3">
    <source>
        <dbReference type="Proteomes" id="UP000324800"/>
    </source>
</evidence>
<dbReference type="EMBL" id="SNRW01010885">
    <property type="protein sequence ID" value="KAA6375934.1"/>
    <property type="molecule type" value="Genomic_DNA"/>
</dbReference>
<comment type="caution">
    <text evidence="2">The sequence shown here is derived from an EMBL/GenBank/DDBJ whole genome shotgun (WGS) entry which is preliminary data.</text>
</comment>